<dbReference type="InterPro" id="IPR027051">
    <property type="entry name" value="XdhC_Rossmann_dom"/>
</dbReference>
<gene>
    <name evidence="3" type="ORF">A1355_06870</name>
</gene>
<dbReference type="PANTHER" id="PTHR30388">
    <property type="entry name" value="ALDEHYDE OXIDOREDUCTASE MOLYBDENUM COFACTOR ASSEMBLY PROTEIN"/>
    <property type="match status" value="1"/>
</dbReference>
<dbReference type="RefSeq" id="WP_064029090.1">
    <property type="nucleotide sequence ID" value="NZ_LUUK01000175.1"/>
</dbReference>
<dbReference type="InterPro" id="IPR052698">
    <property type="entry name" value="MoCofactor_Util/Proc"/>
</dbReference>
<evidence type="ECO:0000313" key="3">
    <source>
        <dbReference type="EMBL" id="OAI17796.1"/>
    </source>
</evidence>
<keyword evidence="4" id="KW-1185">Reference proteome</keyword>
<dbReference type="InterPro" id="IPR003777">
    <property type="entry name" value="XdhC_CoxI"/>
</dbReference>
<dbReference type="Pfam" id="PF02625">
    <property type="entry name" value="XdhC_CoxI"/>
    <property type="match status" value="1"/>
</dbReference>
<sequence>MPNKHQHLIAAYQRLRERGEDAVLATVVETFGSTYRKAGARMVIERSGAMDGLLGGGCFERDLLEQAKSVFETGIARCVFYDMRGLGDDVWGLGMGCDGAARILLQRLAASENFHPLDRIAEAAHVQSTGVMLTVLTSDHPQYPAGYCQFLTEPDAGWPPLLAGVPMPFVTSALQSLLQQSPRITEHRIDSARVQVFYDAVRPPWRLLVIGGGDDAAPLVQCAKLLGWRVTVVDYRPAYAKPERFTSADEVCLSPPEQLAEHLDLSQFKALVLMTHHIDYDSRYLAALRGSRIRFIGLLGPARRRDRLLRHLGEDAEHLAYRVFGPVGLDIGAETPAEIAVSIMAGIHAELTGRRGQALTLKSGKVGSPPITDSMVH</sequence>
<evidence type="ECO:0000313" key="4">
    <source>
        <dbReference type="Proteomes" id="UP000077628"/>
    </source>
</evidence>
<proteinExistence type="predicted"/>
<organism evidence="3 4">
    <name type="scientific">Methylomonas koyamae</name>
    <dbReference type="NCBI Taxonomy" id="702114"/>
    <lineage>
        <taxon>Bacteria</taxon>
        <taxon>Pseudomonadati</taxon>
        <taxon>Pseudomonadota</taxon>
        <taxon>Gammaproteobacteria</taxon>
        <taxon>Methylococcales</taxon>
        <taxon>Methylococcaceae</taxon>
        <taxon>Methylomonas</taxon>
    </lineage>
</organism>
<feature type="domain" description="XdhC Rossmann" evidence="2">
    <location>
        <begin position="207"/>
        <end position="347"/>
    </location>
</feature>
<protein>
    <submittedName>
        <fullName evidence="3">Xanthine dehydrogenase</fullName>
    </submittedName>
</protein>
<dbReference type="Proteomes" id="UP000077628">
    <property type="component" value="Unassembled WGS sequence"/>
</dbReference>
<dbReference type="OrthoDB" id="9815497at2"/>
<evidence type="ECO:0000259" key="1">
    <source>
        <dbReference type="Pfam" id="PF02625"/>
    </source>
</evidence>
<comment type="caution">
    <text evidence="3">The sequence shown here is derived from an EMBL/GenBank/DDBJ whole genome shotgun (WGS) entry which is preliminary data.</text>
</comment>
<dbReference type="PANTHER" id="PTHR30388:SF6">
    <property type="entry name" value="XANTHINE DEHYDROGENASE SUBUNIT A-RELATED"/>
    <property type="match status" value="1"/>
</dbReference>
<dbReference type="EMBL" id="LUUK01000175">
    <property type="protein sequence ID" value="OAI17796.1"/>
    <property type="molecule type" value="Genomic_DNA"/>
</dbReference>
<dbReference type="Gene3D" id="3.40.50.720">
    <property type="entry name" value="NAD(P)-binding Rossmann-like Domain"/>
    <property type="match status" value="1"/>
</dbReference>
<dbReference type="Pfam" id="PF13478">
    <property type="entry name" value="XdhC_C"/>
    <property type="match status" value="1"/>
</dbReference>
<name>A0A177NI53_9GAMM</name>
<evidence type="ECO:0000259" key="2">
    <source>
        <dbReference type="Pfam" id="PF13478"/>
    </source>
</evidence>
<dbReference type="AlphaFoldDB" id="A0A177NI53"/>
<dbReference type="STRING" id="702114.A1355_06870"/>
<feature type="domain" description="XdhC- CoxI" evidence="1">
    <location>
        <begin position="16"/>
        <end position="81"/>
    </location>
</feature>
<accession>A0A177NI53</accession>
<reference evidence="4" key="1">
    <citation type="submission" date="2016-03" db="EMBL/GenBank/DDBJ databases">
        <authorList>
            <person name="Heylen K."/>
            <person name="De Vos P."/>
            <person name="Vekeman B."/>
        </authorList>
    </citation>
    <scope>NUCLEOTIDE SEQUENCE [LARGE SCALE GENOMIC DNA]</scope>
    <source>
        <strain evidence="4">R-45383</strain>
    </source>
</reference>